<name>A0AAQ3M2U5_9PEZI</name>
<evidence type="ECO:0000256" key="3">
    <source>
        <dbReference type="ARBA" id="ARBA00022679"/>
    </source>
</evidence>
<keyword evidence="4" id="KW-0663">Pyridoxal phosphate</keyword>
<organism evidence="12 13">
    <name type="scientific">Acrodontium crateriforme</name>
    <dbReference type="NCBI Taxonomy" id="150365"/>
    <lineage>
        <taxon>Eukaryota</taxon>
        <taxon>Fungi</taxon>
        <taxon>Dikarya</taxon>
        <taxon>Ascomycota</taxon>
        <taxon>Pezizomycotina</taxon>
        <taxon>Dothideomycetes</taxon>
        <taxon>Dothideomycetidae</taxon>
        <taxon>Mycosphaerellales</taxon>
        <taxon>Teratosphaeriaceae</taxon>
        <taxon>Acrodontium</taxon>
    </lineage>
</organism>
<accession>A0AAQ3M2U5</accession>
<evidence type="ECO:0000256" key="8">
    <source>
        <dbReference type="ARBA" id="ARBA00060510"/>
    </source>
</evidence>
<sequence length="604" mass="67307">MAAVPSNDTVGQTIPQDTPHAVSVSLPTWEANVAYEEGEKWVVDKMQCGYPRFFIHPSITRLAEGIVAKHGSPETEKAMLFPTSRVANRCVEFLTQQNSKVQPSSFRILDLGSQSGGTSSPNEKIIVPKVTAVLYPSDLWPTAKVFWQHTGEGISSRRAEFCQKAFDEQVLVEQTKTATKQHSKGPRRYQRPMSTDVSAMANANGTTKADETTVNGSGVQDSATFVEERFGRNLNVAFATQAKLAIRRRIAGSLIADSDLPDSLEEPADKSREYPEFSENDVYIYSCGMNAIYNAHRILRLANGDKKSIMYGFPYVDTLKILQKFGPGADFFGHANADDLDDLQRKLESGERYLSLFCEFPGNPLLRSPDLKRIRALADKYDFAVVVDETIGNFLNVHVLPYADIVVSSLTKVFSGDSNVMGGSLIVNPRSRYYKALKQTQEIEFEDNHFEEDSVYLERNSRDFAARIKRINHTAEVIADVLAAHPCVKKVFYPKHSDTKEYYDHCRLPGGGYGGLLSATFHTMEDAQVFYDHLDTQKGPSLGTNFTLTSPFVILAHYGELEWAAQYGCEASLVRFSIGLEDTETLRSRFEAALAVAQSKKDRS</sequence>
<dbReference type="FunFam" id="3.90.1150.10:FF:000063">
    <property type="entry name" value="Probable cystathionine gamma-synthase"/>
    <property type="match status" value="1"/>
</dbReference>
<evidence type="ECO:0000256" key="2">
    <source>
        <dbReference type="ARBA" id="ARBA00022605"/>
    </source>
</evidence>
<evidence type="ECO:0000256" key="4">
    <source>
        <dbReference type="ARBA" id="ARBA00022898"/>
    </source>
</evidence>
<evidence type="ECO:0000256" key="1">
    <source>
        <dbReference type="ARBA" id="ARBA00001933"/>
    </source>
</evidence>
<dbReference type="FunFam" id="3.40.640.10:FF:000111">
    <property type="entry name" value="Cystathionine gamma-synthase"/>
    <property type="match status" value="1"/>
</dbReference>
<dbReference type="Proteomes" id="UP001303373">
    <property type="component" value="Chromosome 1"/>
</dbReference>
<keyword evidence="3 12" id="KW-0808">Transferase</keyword>
<dbReference type="Pfam" id="PF01053">
    <property type="entry name" value="Cys_Met_Meta_PP"/>
    <property type="match status" value="1"/>
</dbReference>
<dbReference type="InterPro" id="IPR051750">
    <property type="entry name" value="Trans-sulfuration_enzymes"/>
</dbReference>
<evidence type="ECO:0000256" key="5">
    <source>
        <dbReference type="ARBA" id="ARBA00023167"/>
    </source>
</evidence>
<dbReference type="SUPFAM" id="SSF53383">
    <property type="entry name" value="PLP-dependent transferases"/>
    <property type="match status" value="1"/>
</dbReference>
<keyword evidence="13" id="KW-1185">Reference proteome</keyword>
<evidence type="ECO:0000256" key="6">
    <source>
        <dbReference type="ARBA" id="ARBA00051441"/>
    </source>
</evidence>
<dbReference type="InterPro" id="IPR015424">
    <property type="entry name" value="PyrdxlP-dep_Trfase"/>
</dbReference>
<dbReference type="GO" id="GO:0009086">
    <property type="term" value="P:methionine biosynthetic process"/>
    <property type="evidence" value="ECO:0007669"/>
    <property type="project" value="UniProtKB-KW"/>
</dbReference>
<evidence type="ECO:0000256" key="7">
    <source>
        <dbReference type="ARBA" id="ARBA00058439"/>
    </source>
</evidence>
<proteinExistence type="inferred from homology"/>
<dbReference type="EMBL" id="CP138580">
    <property type="protein sequence ID" value="WPG97421.1"/>
    <property type="molecule type" value="Genomic_DNA"/>
</dbReference>
<keyword evidence="5" id="KW-0486">Methionine biosynthesis</keyword>
<dbReference type="InterPro" id="IPR015422">
    <property type="entry name" value="PyrdxlP-dep_Trfase_small"/>
</dbReference>
<comment type="similarity">
    <text evidence="9">Belongs to the trans-sulfuration enzymes family. MET7 subfamily.</text>
</comment>
<comment type="cofactor">
    <cofactor evidence="1">
        <name>pyridoxal 5'-phosphate</name>
        <dbReference type="ChEBI" id="CHEBI:597326"/>
    </cofactor>
</comment>
<dbReference type="GO" id="GO:0003962">
    <property type="term" value="F:cystathionine gamma-synthase activity"/>
    <property type="evidence" value="ECO:0007669"/>
    <property type="project" value="UniProtKB-EC"/>
</dbReference>
<comment type="pathway">
    <text evidence="8">Amino-acid biosynthesis; L-methionine biosynthesis via de novo pathway; L-cystathionine from O-succinyl-L-homoserine: step 1/1.</text>
</comment>
<dbReference type="InterPro" id="IPR000277">
    <property type="entry name" value="Cys/Met-Metab_PyrdxlP-dep_enz"/>
</dbReference>
<dbReference type="PANTHER" id="PTHR42699:SF1">
    <property type="entry name" value="CYSTATHIONINE GAMMA-SYNTHASE-RELATED"/>
    <property type="match status" value="1"/>
</dbReference>
<dbReference type="GO" id="GO:0019346">
    <property type="term" value="P:transsulfuration"/>
    <property type="evidence" value="ECO:0007669"/>
    <property type="project" value="InterPro"/>
</dbReference>
<dbReference type="AlphaFoldDB" id="A0AAQ3M2U5"/>
<comment type="catalytic activity">
    <reaction evidence="6">
        <text>O-succinyl-L-homoserine + L-cysteine = L,L-cystathionine + succinate + H(+)</text>
        <dbReference type="Rhea" id="RHEA:20397"/>
        <dbReference type="ChEBI" id="CHEBI:15378"/>
        <dbReference type="ChEBI" id="CHEBI:30031"/>
        <dbReference type="ChEBI" id="CHEBI:35235"/>
        <dbReference type="ChEBI" id="CHEBI:57661"/>
        <dbReference type="ChEBI" id="CHEBI:58161"/>
        <dbReference type="EC" id="2.5.1.48"/>
    </reaction>
</comment>
<protein>
    <recommendedName>
        <fullName evidence="10">cystathionine gamma-synthase</fullName>
        <ecNumber evidence="10">2.5.1.48</ecNumber>
    </recommendedName>
    <alternativeName>
        <fullName evidence="11">O-succinylhomoserine (thiol)-lyase</fullName>
    </alternativeName>
</protein>
<evidence type="ECO:0000256" key="10">
    <source>
        <dbReference type="ARBA" id="ARBA00066530"/>
    </source>
</evidence>
<dbReference type="InterPro" id="IPR015421">
    <property type="entry name" value="PyrdxlP-dep_Trfase_major"/>
</dbReference>
<reference evidence="12 13" key="1">
    <citation type="submission" date="2023-11" db="EMBL/GenBank/DDBJ databases">
        <title>An acidophilic fungus is an integral part of prey digestion in a carnivorous sundew plant.</title>
        <authorList>
            <person name="Tsai I.J."/>
        </authorList>
    </citation>
    <scope>NUCLEOTIDE SEQUENCE [LARGE SCALE GENOMIC DNA]</scope>
    <source>
        <strain evidence="12">169a</strain>
    </source>
</reference>
<dbReference type="GO" id="GO:0030170">
    <property type="term" value="F:pyridoxal phosphate binding"/>
    <property type="evidence" value="ECO:0007669"/>
    <property type="project" value="InterPro"/>
</dbReference>
<evidence type="ECO:0000256" key="11">
    <source>
        <dbReference type="ARBA" id="ARBA00083849"/>
    </source>
</evidence>
<dbReference type="EC" id="2.5.1.48" evidence="10"/>
<comment type="function">
    <text evidence="7">Catalyzes the formation of L-cystathionine from O-succinyl-L-homoserine (OSHS) and L-cysteine, via a gamma-replacement reaction. In the absence of thiol, catalyzes gamma-elimination to form 2-oxobutanoate, succinate and ammonia.</text>
</comment>
<evidence type="ECO:0000313" key="13">
    <source>
        <dbReference type="Proteomes" id="UP001303373"/>
    </source>
</evidence>
<dbReference type="Gene3D" id="3.40.640.10">
    <property type="entry name" value="Type I PLP-dependent aspartate aminotransferase-like (Major domain)"/>
    <property type="match status" value="1"/>
</dbReference>
<dbReference type="Gene3D" id="3.90.1150.10">
    <property type="entry name" value="Aspartate Aminotransferase, domain 1"/>
    <property type="match status" value="1"/>
</dbReference>
<gene>
    <name evidence="12" type="ORF">R9X50_00019600</name>
</gene>
<evidence type="ECO:0000256" key="9">
    <source>
        <dbReference type="ARBA" id="ARBA00061376"/>
    </source>
</evidence>
<keyword evidence="2" id="KW-0028">Amino-acid biosynthesis</keyword>
<evidence type="ECO:0000313" key="12">
    <source>
        <dbReference type="EMBL" id="WPG97421.1"/>
    </source>
</evidence>
<dbReference type="PANTHER" id="PTHR42699">
    <property type="match status" value="1"/>
</dbReference>